<accession>A0A1M6VSA7</accession>
<organism evidence="2 3">
    <name type="scientific">Rhodothermus profundi</name>
    <dbReference type="NCBI Taxonomy" id="633813"/>
    <lineage>
        <taxon>Bacteria</taxon>
        <taxon>Pseudomonadati</taxon>
        <taxon>Rhodothermota</taxon>
        <taxon>Rhodothermia</taxon>
        <taxon>Rhodothermales</taxon>
        <taxon>Rhodothermaceae</taxon>
        <taxon>Rhodothermus</taxon>
    </lineage>
</organism>
<reference evidence="3" key="1">
    <citation type="submission" date="2016-11" db="EMBL/GenBank/DDBJ databases">
        <authorList>
            <person name="Varghese N."/>
            <person name="Submissions S."/>
        </authorList>
    </citation>
    <scope>NUCLEOTIDE SEQUENCE [LARGE SCALE GENOMIC DNA]</scope>
    <source>
        <strain evidence="3">DSM 22212</strain>
    </source>
</reference>
<keyword evidence="1" id="KW-1133">Transmembrane helix</keyword>
<dbReference type="STRING" id="633813.SAMN04488087_2097"/>
<keyword evidence="3" id="KW-1185">Reference proteome</keyword>
<evidence type="ECO:0000256" key="1">
    <source>
        <dbReference type="SAM" id="Phobius"/>
    </source>
</evidence>
<dbReference type="Proteomes" id="UP000185812">
    <property type="component" value="Unassembled WGS sequence"/>
</dbReference>
<dbReference type="RefSeq" id="WP_143149604.1">
    <property type="nucleotide sequence ID" value="NZ_FRAU01000007.1"/>
</dbReference>
<proteinExistence type="predicted"/>
<name>A0A1M6VSA7_9BACT</name>
<keyword evidence="1" id="KW-0812">Transmembrane</keyword>
<protein>
    <submittedName>
        <fullName evidence="2">Uncharacterized protein</fullName>
    </submittedName>
</protein>
<sequence>MRGVVYRGVQGLGIGLAALMLTGLLHLLEPACLIPTPTRATTDASLPVGCLSGGTPEASSSTFCILSDPASCCLEAHRVSWTSRPATGTCCHASPTFKALSPTHTAKQTPLQPAALPTTQQRRASTVARYLQFAVLRL</sequence>
<feature type="transmembrane region" description="Helical" evidence="1">
    <location>
        <begin position="12"/>
        <end position="28"/>
    </location>
</feature>
<gene>
    <name evidence="2" type="ORF">SAMN04488087_2097</name>
</gene>
<keyword evidence="1" id="KW-0472">Membrane</keyword>
<evidence type="ECO:0000313" key="3">
    <source>
        <dbReference type="Proteomes" id="UP000185812"/>
    </source>
</evidence>
<dbReference type="EMBL" id="FRAU01000007">
    <property type="protein sequence ID" value="SHK84402.1"/>
    <property type="molecule type" value="Genomic_DNA"/>
</dbReference>
<evidence type="ECO:0000313" key="2">
    <source>
        <dbReference type="EMBL" id="SHK84402.1"/>
    </source>
</evidence>
<dbReference type="AlphaFoldDB" id="A0A1M6VSA7"/>